<sequence length="241" mass="26772">MERGSPTLALLSELQERHLHVVPFENLSVHLGEEIVLEPVALVDKIIERRRGGFCYELNGAFAALLTALGYSVELLAARVKDGPLFDHLALRVDVDGEPWLVDVGFGRFTHRPIRLDVRTPQADPGGTFTVSERDHGDLAIDRDGEPEYTVETRPRVLDDFGPTCWYQRTSPRSHFTRSLVCTRLTGTGRITLSGRELIRTGAGGRDQRVLETDAEVLAAYHEHFGIVLDSVPTVRAPLSP</sequence>
<evidence type="ECO:0000256" key="2">
    <source>
        <dbReference type="RuleBase" id="RU003452"/>
    </source>
</evidence>
<dbReference type="EMBL" id="BOPG01000056">
    <property type="protein sequence ID" value="GIJ60508.1"/>
    <property type="molecule type" value="Genomic_DNA"/>
</dbReference>
<dbReference type="Gene3D" id="3.30.2140.10">
    <property type="entry name" value="Arylamine N-acetyltransferase"/>
    <property type="match status" value="1"/>
</dbReference>
<dbReference type="PANTHER" id="PTHR11786">
    <property type="entry name" value="N-HYDROXYARYLAMINE O-ACETYLTRANSFERASE"/>
    <property type="match status" value="1"/>
</dbReference>
<dbReference type="InterPro" id="IPR038765">
    <property type="entry name" value="Papain-like_cys_pep_sf"/>
</dbReference>
<dbReference type="AlphaFoldDB" id="A0A8J4E409"/>
<gene>
    <name evidence="3" type="ORF">Vau01_080240</name>
</gene>
<dbReference type="GO" id="GO:0016407">
    <property type="term" value="F:acetyltransferase activity"/>
    <property type="evidence" value="ECO:0007669"/>
    <property type="project" value="InterPro"/>
</dbReference>
<dbReference type="SUPFAM" id="SSF54001">
    <property type="entry name" value="Cysteine proteinases"/>
    <property type="match status" value="1"/>
</dbReference>
<comment type="caution">
    <text evidence="3">The sequence shown here is derived from an EMBL/GenBank/DDBJ whole genome shotgun (WGS) entry which is preliminary data.</text>
</comment>
<organism evidence="3 4">
    <name type="scientific">Virgisporangium aurantiacum</name>
    <dbReference type="NCBI Taxonomy" id="175570"/>
    <lineage>
        <taxon>Bacteria</taxon>
        <taxon>Bacillati</taxon>
        <taxon>Actinomycetota</taxon>
        <taxon>Actinomycetes</taxon>
        <taxon>Micromonosporales</taxon>
        <taxon>Micromonosporaceae</taxon>
        <taxon>Virgisporangium</taxon>
    </lineage>
</organism>
<keyword evidence="4" id="KW-1185">Reference proteome</keyword>
<reference evidence="3" key="1">
    <citation type="submission" date="2021-01" db="EMBL/GenBank/DDBJ databases">
        <title>Whole genome shotgun sequence of Virgisporangium aurantiacum NBRC 16421.</title>
        <authorList>
            <person name="Komaki H."/>
            <person name="Tamura T."/>
        </authorList>
    </citation>
    <scope>NUCLEOTIDE SEQUENCE</scope>
    <source>
        <strain evidence="3">NBRC 16421</strain>
    </source>
</reference>
<evidence type="ECO:0000256" key="1">
    <source>
        <dbReference type="ARBA" id="ARBA00006547"/>
    </source>
</evidence>
<evidence type="ECO:0000313" key="3">
    <source>
        <dbReference type="EMBL" id="GIJ60508.1"/>
    </source>
</evidence>
<protein>
    <submittedName>
        <fullName evidence="3">N-hydroxyarylamine O-acetyltransferase</fullName>
    </submittedName>
</protein>
<dbReference type="Proteomes" id="UP000612585">
    <property type="component" value="Unassembled WGS sequence"/>
</dbReference>
<dbReference type="InterPro" id="IPR001447">
    <property type="entry name" value="Arylamine_N-AcTrfase"/>
</dbReference>
<dbReference type="Pfam" id="PF00797">
    <property type="entry name" value="Acetyltransf_2"/>
    <property type="match status" value="1"/>
</dbReference>
<accession>A0A8J4E409</accession>
<comment type="similarity">
    <text evidence="1 2">Belongs to the arylamine N-acetyltransferase family.</text>
</comment>
<dbReference type="PRINTS" id="PR01543">
    <property type="entry name" value="ANATRNSFRASE"/>
</dbReference>
<evidence type="ECO:0000313" key="4">
    <source>
        <dbReference type="Proteomes" id="UP000612585"/>
    </source>
</evidence>
<dbReference type="PANTHER" id="PTHR11786:SF0">
    <property type="entry name" value="ARYLAMINE N-ACETYLTRANSFERASE 4-RELATED"/>
    <property type="match status" value="1"/>
</dbReference>
<name>A0A8J4E409_9ACTN</name>
<dbReference type="Gene3D" id="2.40.128.150">
    <property type="entry name" value="Cysteine proteinases"/>
    <property type="match status" value="1"/>
</dbReference>
<proteinExistence type="inferred from homology"/>